<reference evidence="2" key="1">
    <citation type="submission" date="2016-11" db="EMBL/GenBank/DDBJ databases">
        <authorList>
            <person name="Panda P."/>
            <person name="Visnovsky S."/>
            <person name="Pitman A."/>
        </authorList>
    </citation>
    <scope>NUCLEOTIDE SEQUENCE [LARGE SCALE GENOMIC DNA]</scope>
    <source>
        <strain evidence="2">ICMP 9972</strain>
    </source>
</reference>
<dbReference type="Proteomes" id="UP000189286">
    <property type="component" value="Unassembled WGS sequence"/>
</dbReference>
<comment type="caution">
    <text evidence="1">The sequence shown here is derived from an EMBL/GenBank/DDBJ whole genome shotgun (WGS) entry which is preliminary data.</text>
</comment>
<dbReference type="InterPro" id="IPR025361">
    <property type="entry name" value="DUF4265"/>
</dbReference>
<evidence type="ECO:0008006" key="3">
    <source>
        <dbReference type="Google" id="ProtNLM"/>
    </source>
</evidence>
<proteinExistence type="predicted"/>
<dbReference type="EMBL" id="MPUJ01000001">
    <property type="protein sequence ID" value="ONK08977.1"/>
    <property type="molecule type" value="Genomic_DNA"/>
</dbReference>
<gene>
    <name evidence="1" type="ORF">BSK71_01730</name>
</gene>
<evidence type="ECO:0000313" key="1">
    <source>
        <dbReference type="EMBL" id="ONK08977.1"/>
    </source>
</evidence>
<evidence type="ECO:0000313" key="2">
    <source>
        <dbReference type="Proteomes" id="UP000189286"/>
    </source>
</evidence>
<organism evidence="1 2">
    <name type="scientific">Pectobacterium actinidiae</name>
    <dbReference type="NCBI Taxonomy" id="1507808"/>
    <lineage>
        <taxon>Bacteria</taxon>
        <taxon>Pseudomonadati</taxon>
        <taxon>Pseudomonadota</taxon>
        <taxon>Gammaproteobacteria</taxon>
        <taxon>Enterobacterales</taxon>
        <taxon>Pectobacteriaceae</taxon>
        <taxon>Pectobacterium</taxon>
    </lineage>
</organism>
<protein>
    <recommendedName>
        <fullName evidence="3">DUF4265 domain-containing protein</fullName>
    </recommendedName>
</protein>
<sequence length="153" mass="17317">MLVRVYVANNDGPAFEVLPVREIEKDTYELLSSPGLALNLARGDIFRINDEHAHPEVLQRGGNFCIHIYADYLPPEDIASLEKNVASQLNGTLDGVYQGNLTLAVPARNGMDKIADVFDVFREKTGVQWYFANIYKNIDDDEDETLLNWWLDS</sequence>
<dbReference type="OrthoDB" id="9003131at2"/>
<dbReference type="AlphaFoldDB" id="A0A1V2R942"/>
<dbReference type="Pfam" id="PF14085">
    <property type="entry name" value="DUF4265"/>
    <property type="match status" value="1"/>
</dbReference>
<accession>A0A1V2R942</accession>
<name>A0A1V2R942_9GAMM</name>
<dbReference type="RefSeq" id="WP_039355033.1">
    <property type="nucleotide sequence ID" value="NZ_JRMH01000001.1"/>
</dbReference>